<dbReference type="EMBL" id="JAHEAC010000047">
    <property type="protein sequence ID" value="MBX8644234.1"/>
    <property type="molecule type" value="Genomic_DNA"/>
</dbReference>
<reference evidence="1" key="1">
    <citation type="submission" date="2021-04" db="EMBL/GenBank/DDBJ databases">
        <title>Genomic insights into ecological role and evolution of a novel Thermoplasmata order Candidatus Sysuiplasmatales.</title>
        <authorList>
            <person name="Yuan Y."/>
        </authorList>
    </citation>
    <scope>NUCLEOTIDE SEQUENCE</scope>
    <source>
        <strain evidence="2">TUT19-bin139</strain>
        <strain evidence="1">YP2-bin.285</strain>
    </source>
</reference>
<dbReference type="Pfam" id="PF19479">
    <property type="entry name" value="DUF6015"/>
    <property type="match status" value="1"/>
</dbReference>
<proteinExistence type="predicted"/>
<sequence>MTDSAQLNLVDVETLAEAIRMKLGKNAEEATGLAEMVMSYFGFDLQVIDNALDPEDRKMFYSLHDAGILSSAWEESLLPNGRLWRIYYWELNVNQIRNILSRKEKATETGNVYDELPTEAWMHH</sequence>
<name>A0A8J7YKH0_9ARCH</name>
<dbReference type="Proteomes" id="UP000716004">
    <property type="component" value="Unassembled WGS sequence"/>
</dbReference>
<evidence type="ECO:0000313" key="1">
    <source>
        <dbReference type="EMBL" id="MBX8631864.1"/>
    </source>
</evidence>
<dbReference type="InterPro" id="IPR046057">
    <property type="entry name" value="DUF6015"/>
</dbReference>
<dbReference type="EMBL" id="JAGVSJ010000010">
    <property type="protein sequence ID" value="MBX8631864.1"/>
    <property type="molecule type" value="Genomic_DNA"/>
</dbReference>
<dbReference type="Proteomes" id="UP000750197">
    <property type="component" value="Unassembled WGS sequence"/>
</dbReference>
<comment type="caution">
    <text evidence="1">The sequence shown here is derived from an EMBL/GenBank/DDBJ whole genome shotgun (WGS) entry which is preliminary data.</text>
</comment>
<evidence type="ECO:0000313" key="2">
    <source>
        <dbReference type="EMBL" id="MBX8644234.1"/>
    </source>
</evidence>
<evidence type="ECO:0000313" key="3">
    <source>
        <dbReference type="Proteomes" id="UP000716004"/>
    </source>
</evidence>
<organism evidence="1 3">
    <name type="scientific">Candidatus Sysuiplasma superficiale</name>
    <dbReference type="NCBI Taxonomy" id="2823368"/>
    <lineage>
        <taxon>Archaea</taxon>
        <taxon>Methanobacteriati</taxon>
        <taxon>Thermoplasmatota</taxon>
        <taxon>Thermoplasmata</taxon>
        <taxon>Candidatus Sysuiplasmatales</taxon>
        <taxon>Candidatus Sysuiplasmataceae</taxon>
        <taxon>Candidatus Sysuiplasma</taxon>
    </lineage>
</organism>
<accession>A0A8J7YKH0</accession>
<protein>
    <submittedName>
        <fullName evidence="1">Uncharacterized protein</fullName>
    </submittedName>
</protein>
<gene>
    <name evidence="1" type="ORF">J9259_05020</name>
    <name evidence="2" type="ORF">KIY12_05875</name>
</gene>
<dbReference type="AlphaFoldDB" id="A0A8J7YKH0"/>